<comment type="caution">
    <text evidence="1">The sequence shown here is derived from an EMBL/GenBank/DDBJ whole genome shotgun (WGS) entry which is preliminary data.</text>
</comment>
<keyword evidence="2" id="KW-1185">Reference proteome</keyword>
<proteinExistence type="predicted"/>
<dbReference type="InterPro" id="IPR029044">
    <property type="entry name" value="Nucleotide-diphossugar_trans"/>
</dbReference>
<organism evidence="1 2">
    <name type="scientific">Kaistia dalseonensis</name>
    <dbReference type="NCBI Taxonomy" id="410840"/>
    <lineage>
        <taxon>Bacteria</taxon>
        <taxon>Pseudomonadati</taxon>
        <taxon>Pseudomonadota</taxon>
        <taxon>Alphaproteobacteria</taxon>
        <taxon>Hyphomicrobiales</taxon>
        <taxon>Kaistiaceae</taxon>
        <taxon>Kaistia</taxon>
    </lineage>
</organism>
<dbReference type="Gene3D" id="3.90.550.10">
    <property type="entry name" value="Spore Coat Polysaccharide Biosynthesis Protein SpsA, Chain A"/>
    <property type="match status" value="1"/>
</dbReference>
<gene>
    <name evidence="1" type="ORF">QO014_000701</name>
</gene>
<evidence type="ECO:0000313" key="1">
    <source>
        <dbReference type="EMBL" id="MDQ0436331.1"/>
    </source>
</evidence>
<sequence>MNTVLLTTSIFRDGLPDVLSRMVASIGEQKGSGALGDITLLLLIQNCTDEQFATVPALPDFVVPILHGSIISLSAARNILLRAAFSRGLVEPDALIAFPDDDCWYPSGLLAGIQARFSGAEPLDFFFCSYSTKPLAFAAVAGQTRPAKVRDVVRNASSNTIFLRGSVAIAIGSFDEDLGVGTRNNGGEDIEYALRAFLVSRRTAFLDAEIVGHRDKDRSLRAKYYRGSLLALRRHALADFGIAFEYVRKIAVGGALSLKGEMPASRLLSANIAGHKPLPPSPFR</sequence>
<evidence type="ECO:0008006" key="3">
    <source>
        <dbReference type="Google" id="ProtNLM"/>
    </source>
</evidence>
<dbReference type="EMBL" id="JAUSVO010000001">
    <property type="protein sequence ID" value="MDQ0436331.1"/>
    <property type="molecule type" value="Genomic_DNA"/>
</dbReference>
<dbReference type="SUPFAM" id="SSF53448">
    <property type="entry name" value="Nucleotide-diphospho-sugar transferases"/>
    <property type="match status" value="1"/>
</dbReference>
<name>A0ABU0H4C8_9HYPH</name>
<accession>A0ABU0H4C8</accession>
<dbReference type="RefSeq" id="WP_266347254.1">
    <property type="nucleotide sequence ID" value="NZ_JAPKNG010000001.1"/>
</dbReference>
<reference evidence="1 2" key="1">
    <citation type="submission" date="2023-07" db="EMBL/GenBank/DDBJ databases">
        <title>Genomic Encyclopedia of Type Strains, Phase IV (KMG-IV): sequencing the most valuable type-strain genomes for metagenomic binning, comparative biology and taxonomic classification.</title>
        <authorList>
            <person name="Goeker M."/>
        </authorList>
    </citation>
    <scope>NUCLEOTIDE SEQUENCE [LARGE SCALE GENOMIC DNA]</scope>
    <source>
        <strain evidence="1 2">B6-8</strain>
    </source>
</reference>
<dbReference type="Proteomes" id="UP001241603">
    <property type="component" value="Unassembled WGS sequence"/>
</dbReference>
<protein>
    <recommendedName>
        <fullName evidence="3">Glycosyltransferase family 2 protein</fullName>
    </recommendedName>
</protein>
<evidence type="ECO:0000313" key="2">
    <source>
        <dbReference type="Proteomes" id="UP001241603"/>
    </source>
</evidence>